<protein>
    <recommendedName>
        <fullName evidence="3">AB hydrolase-1 domain-containing protein</fullName>
    </recommendedName>
</protein>
<evidence type="ECO:0000313" key="2">
    <source>
        <dbReference type="Proteomes" id="UP000075635"/>
    </source>
</evidence>
<sequence>MADGVVEACGFRAGDKTGFVARLGTLAPAWDITADPGSLRVPLLIAHGRHDYTVPYALWDGVVPTLPDATLHLFEQSGHQPFFEEPERFAEVVTGWMSRQR</sequence>
<proteinExistence type="predicted"/>
<reference evidence="1 2" key="1">
    <citation type="submission" date="2014-02" db="EMBL/GenBank/DDBJ databases">
        <title>The small core and large imbalanced accessory genome model reveals a collaborative survival strategy of Sorangium cellulosum strains in nature.</title>
        <authorList>
            <person name="Han K."/>
            <person name="Peng R."/>
            <person name="Blom J."/>
            <person name="Li Y.-Z."/>
        </authorList>
    </citation>
    <scope>NUCLEOTIDE SEQUENCE [LARGE SCALE GENOMIC DNA]</scope>
    <source>
        <strain evidence="1 2">So0011-07</strain>
    </source>
</reference>
<comment type="caution">
    <text evidence="1">The sequence shown here is derived from an EMBL/GenBank/DDBJ whole genome shotgun (WGS) entry which is preliminary data.</text>
</comment>
<dbReference type="SUPFAM" id="SSF53474">
    <property type="entry name" value="alpha/beta-Hydrolases"/>
    <property type="match status" value="1"/>
</dbReference>
<organism evidence="1 2">
    <name type="scientific">Sorangium cellulosum</name>
    <name type="common">Polyangium cellulosum</name>
    <dbReference type="NCBI Taxonomy" id="56"/>
    <lineage>
        <taxon>Bacteria</taxon>
        <taxon>Pseudomonadati</taxon>
        <taxon>Myxococcota</taxon>
        <taxon>Polyangia</taxon>
        <taxon>Polyangiales</taxon>
        <taxon>Polyangiaceae</taxon>
        <taxon>Sorangium</taxon>
    </lineage>
</organism>
<dbReference type="InterPro" id="IPR029058">
    <property type="entry name" value="AB_hydrolase_fold"/>
</dbReference>
<accession>A0A150RZQ6</accession>
<dbReference type="AlphaFoldDB" id="A0A150RZQ6"/>
<dbReference type="Gene3D" id="3.40.50.1820">
    <property type="entry name" value="alpha/beta hydrolase"/>
    <property type="match status" value="1"/>
</dbReference>
<evidence type="ECO:0000313" key="1">
    <source>
        <dbReference type="EMBL" id="KYF85630.1"/>
    </source>
</evidence>
<evidence type="ECO:0008006" key="3">
    <source>
        <dbReference type="Google" id="ProtNLM"/>
    </source>
</evidence>
<dbReference type="Proteomes" id="UP000075635">
    <property type="component" value="Unassembled WGS sequence"/>
</dbReference>
<name>A0A150RZQ6_SORCE</name>
<dbReference type="EMBL" id="JEMB01001667">
    <property type="protein sequence ID" value="KYF85630.1"/>
    <property type="molecule type" value="Genomic_DNA"/>
</dbReference>
<gene>
    <name evidence="1" type="ORF">BE17_01655</name>
</gene>